<keyword evidence="5 10" id="KW-0805">Transcription regulation</keyword>
<dbReference type="InterPro" id="IPR013088">
    <property type="entry name" value="Znf_NHR/GATA"/>
</dbReference>
<evidence type="ECO:0000256" key="6">
    <source>
        <dbReference type="ARBA" id="ARBA00023125"/>
    </source>
</evidence>
<gene>
    <name evidence="14" type="ORF">BV898_11566</name>
</gene>
<dbReference type="GO" id="GO:0008270">
    <property type="term" value="F:zinc ion binding"/>
    <property type="evidence" value="ECO:0007669"/>
    <property type="project" value="UniProtKB-KW"/>
</dbReference>
<feature type="domain" description="Nuclear receptor" evidence="12">
    <location>
        <begin position="69"/>
        <end position="145"/>
    </location>
</feature>
<keyword evidence="15" id="KW-1185">Reference proteome</keyword>
<evidence type="ECO:0000256" key="1">
    <source>
        <dbReference type="ARBA" id="ARBA00004123"/>
    </source>
</evidence>
<dbReference type="PRINTS" id="PR00398">
    <property type="entry name" value="STRDHORMONER"/>
</dbReference>
<evidence type="ECO:0000256" key="5">
    <source>
        <dbReference type="ARBA" id="ARBA00023015"/>
    </source>
</evidence>
<evidence type="ECO:0000313" key="14">
    <source>
        <dbReference type="EMBL" id="OQV14213.1"/>
    </source>
</evidence>
<dbReference type="PROSITE" id="PS51030">
    <property type="entry name" value="NUCLEAR_REC_DBD_2"/>
    <property type="match status" value="1"/>
</dbReference>
<feature type="domain" description="NR LBD" evidence="13">
    <location>
        <begin position="230"/>
        <end position="463"/>
    </location>
</feature>
<feature type="compositionally biased region" description="Low complexity" evidence="11">
    <location>
        <begin position="215"/>
        <end position="253"/>
    </location>
</feature>
<dbReference type="FunFam" id="1.10.565.10:FF:000011">
    <property type="entry name" value="Nuclear receptor subfamily 5, group A, member 2"/>
    <property type="match status" value="1"/>
</dbReference>
<dbReference type="SMART" id="SM00399">
    <property type="entry name" value="ZnF_C4"/>
    <property type="match status" value="1"/>
</dbReference>
<organism evidence="14 15">
    <name type="scientific">Hypsibius exemplaris</name>
    <name type="common">Freshwater tardigrade</name>
    <dbReference type="NCBI Taxonomy" id="2072580"/>
    <lineage>
        <taxon>Eukaryota</taxon>
        <taxon>Metazoa</taxon>
        <taxon>Ecdysozoa</taxon>
        <taxon>Tardigrada</taxon>
        <taxon>Eutardigrada</taxon>
        <taxon>Parachela</taxon>
        <taxon>Hypsibioidea</taxon>
        <taxon>Hypsibiidae</taxon>
        <taxon>Hypsibius</taxon>
    </lineage>
</organism>
<dbReference type="GO" id="GO:0003700">
    <property type="term" value="F:DNA-binding transcription factor activity"/>
    <property type="evidence" value="ECO:0007669"/>
    <property type="project" value="InterPro"/>
</dbReference>
<dbReference type="Gene3D" id="3.30.50.10">
    <property type="entry name" value="Erythroid Transcription Factor GATA-1, subunit A"/>
    <property type="match status" value="1"/>
</dbReference>
<dbReference type="InterPro" id="IPR050274">
    <property type="entry name" value="Nuclear_hormone_rcpt_NR2"/>
</dbReference>
<proteinExistence type="inferred from homology"/>
<feature type="compositionally biased region" description="Polar residues" evidence="11">
    <location>
        <begin position="189"/>
        <end position="207"/>
    </location>
</feature>
<dbReference type="SUPFAM" id="SSF48508">
    <property type="entry name" value="Nuclear receptor ligand-binding domain"/>
    <property type="match status" value="1"/>
</dbReference>
<evidence type="ECO:0000256" key="2">
    <source>
        <dbReference type="ARBA" id="ARBA00022723"/>
    </source>
</evidence>
<feature type="region of interest" description="Disordered" evidence="11">
    <location>
        <begin position="25"/>
        <end position="61"/>
    </location>
</feature>
<evidence type="ECO:0000256" key="8">
    <source>
        <dbReference type="ARBA" id="ARBA00023170"/>
    </source>
</evidence>
<sequence>MGTRGPDQHHVIRANPQLEVMMDRRSRSYSTDSNDGGETVSAVRRTPSPAQVAAAANNGNSRSSPGLGLLACTVCGDTSSGKHYGILACNGCSGFFKRSVRRKLIYRCQAGDGNCHIDKAHRNQCQACRLKKCLHGGMNKDAVQNERQPRNSATIRYDMVEDRNLREGTVAAAFYPAPAHASPPSIASTGSAFRSTASSSGHGSTLKRSLASVEGGNASSLGTGSTTGGPLPHLAAASSSHSAATHPSQHSAPTGHAGLLPFSGNPLGMENIVYETAARLLFASVKWAKSLPSFVTLPFRDQIILLEDSWSDLFLMWSMQWSFPLDGCQLFNLQHEKTAHQNNNAGGSASSEFRAITELFSRFKTLVVDPAEFACLKAIILFKPDAKGLKEPTQVENLQDQAQIMLGQHVRVHHPTQPARFGRLLLLLQYLHQIPPERIESMFFARFIGSTQMEKVLSDMYKS</sequence>
<dbReference type="GO" id="GO:0043565">
    <property type="term" value="F:sequence-specific DNA binding"/>
    <property type="evidence" value="ECO:0007669"/>
    <property type="project" value="InterPro"/>
</dbReference>
<accession>A0A1W0WGF7</accession>
<evidence type="ECO:0000256" key="4">
    <source>
        <dbReference type="ARBA" id="ARBA00022833"/>
    </source>
</evidence>
<dbReference type="InterPro" id="IPR035500">
    <property type="entry name" value="NHR-like_dom_sf"/>
</dbReference>
<name>A0A1W0WGF7_HYPEX</name>
<evidence type="ECO:0000259" key="12">
    <source>
        <dbReference type="PROSITE" id="PS51030"/>
    </source>
</evidence>
<evidence type="ECO:0000256" key="10">
    <source>
        <dbReference type="RuleBase" id="RU004334"/>
    </source>
</evidence>
<comment type="subcellular location">
    <subcellularLocation>
        <location evidence="1 10">Nucleus</location>
    </subcellularLocation>
</comment>
<evidence type="ECO:0000256" key="11">
    <source>
        <dbReference type="SAM" id="MobiDB-lite"/>
    </source>
</evidence>
<evidence type="ECO:0000313" key="15">
    <source>
        <dbReference type="Proteomes" id="UP000192578"/>
    </source>
</evidence>
<dbReference type="InterPro" id="IPR001628">
    <property type="entry name" value="Znf_hrmn_rcpt"/>
</dbReference>
<dbReference type="Gene3D" id="1.10.565.10">
    <property type="entry name" value="Retinoid X Receptor"/>
    <property type="match status" value="1"/>
</dbReference>
<evidence type="ECO:0000256" key="3">
    <source>
        <dbReference type="ARBA" id="ARBA00022771"/>
    </source>
</evidence>
<keyword evidence="7 10" id="KW-0804">Transcription</keyword>
<feature type="region of interest" description="Disordered" evidence="11">
    <location>
        <begin position="181"/>
        <end position="257"/>
    </location>
</feature>
<dbReference type="SUPFAM" id="SSF57716">
    <property type="entry name" value="Glucocorticoid receptor-like (DNA-binding domain)"/>
    <property type="match status" value="1"/>
</dbReference>
<dbReference type="CDD" id="cd06970">
    <property type="entry name" value="NR_DBD_PNR"/>
    <property type="match status" value="1"/>
</dbReference>
<keyword evidence="9 10" id="KW-0539">Nucleus</keyword>
<dbReference type="AlphaFoldDB" id="A0A1W0WGF7"/>
<dbReference type="EMBL" id="MTYJ01000108">
    <property type="protein sequence ID" value="OQV14213.1"/>
    <property type="molecule type" value="Genomic_DNA"/>
</dbReference>
<evidence type="ECO:0000259" key="13">
    <source>
        <dbReference type="PROSITE" id="PS51843"/>
    </source>
</evidence>
<dbReference type="Pfam" id="PF00104">
    <property type="entry name" value="Hormone_recep"/>
    <property type="match status" value="1"/>
</dbReference>
<dbReference type="Proteomes" id="UP000192578">
    <property type="component" value="Unassembled WGS sequence"/>
</dbReference>
<dbReference type="PRINTS" id="PR00047">
    <property type="entry name" value="STROIDFINGER"/>
</dbReference>
<dbReference type="SMART" id="SM00430">
    <property type="entry name" value="HOLI"/>
    <property type="match status" value="1"/>
</dbReference>
<keyword evidence="6 10" id="KW-0238">DNA-binding</keyword>
<dbReference type="PROSITE" id="PS51843">
    <property type="entry name" value="NR_LBD"/>
    <property type="match status" value="1"/>
</dbReference>
<comment type="caution">
    <text evidence="14">The sequence shown here is derived from an EMBL/GenBank/DDBJ whole genome shotgun (WGS) entry which is preliminary data.</text>
</comment>
<keyword evidence="4 10" id="KW-0862">Zinc</keyword>
<keyword evidence="8 10" id="KW-0675">Receptor</keyword>
<dbReference type="Pfam" id="PF00105">
    <property type="entry name" value="zf-C4"/>
    <property type="match status" value="1"/>
</dbReference>
<protein>
    <submittedName>
        <fullName evidence="14">Photoreceptor-specific nuclear receptor</fullName>
    </submittedName>
</protein>
<dbReference type="PANTHER" id="PTHR24083">
    <property type="entry name" value="NUCLEAR HORMONE RECEPTOR"/>
    <property type="match status" value="1"/>
</dbReference>
<dbReference type="OrthoDB" id="5774777at2759"/>
<comment type="similarity">
    <text evidence="10">Belongs to the nuclear hormone receptor family.</text>
</comment>
<dbReference type="FunFam" id="3.30.50.10:FF:000028">
    <property type="entry name" value="Nuclear receptor subfamily 2, group E, member 3"/>
    <property type="match status" value="1"/>
</dbReference>
<dbReference type="GO" id="GO:0045944">
    <property type="term" value="P:positive regulation of transcription by RNA polymerase II"/>
    <property type="evidence" value="ECO:0007669"/>
    <property type="project" value="UniProtKB-ARBA"/>
</dbReference>
<evidence type="ECO:0000256" key="9">
    <source>
        <dbReference type="ARBA" id="ARBA00023242"/>
    </source>
</evidence>
<dbReference type="PROSITE" id="PS00031">
    <property type="entry name" value="NUCLEAR_REC_DBD_1"/>
    <property type="match status" value="1"/>
</dbReference>
<dbReference type="InterPro" id="IPR001723">
    <property type="entry name" value="Nuclear_hrmn_rcpt"/>
</dbReference>
<keyword evidence="2 10" id="KW-0479">Metal-binding</keyword>
<keyword evidence="3 10" id="KW-0863">Zinc-finger</keyword>
<dbReference type="GO" id="GO:0005634">
    <property type="term" value="C:nucleus"/>
    <property type="evidence" value="ECO:0007669"/>
    <property type="project" value="UniProtKB-SubCell"/>
</dbReference>
<dbReference type="InterPro" id="IPR000536">
    <property type="entry name" value="Nucl_hrmn_rcpt_lig-bd"/>
</dbReference>
<reference evidence="15" key="1">
    <citation type="submission" date="2017-01" db="EMBL/GenBank/DDBJ databases">
        <title>Comparative genomics of anhydrobiosis in the tardigrade Hypsibius dujardini.</title>
        <authorList>
            <person name="Yoshida Y."/>
            <person name="Koutsovoulos G."/>
            <person name="Laetsch D."/>
            <person name="Stevens L."/>
            <person name="Kumar S."/>
            <person name="Horikawa D."/>
            <person name="Ishino K."/>
            <person name="Komine S."/>
            <person name="Tomita M."/>
            <person name="Blaxter M."/>
            <person name="Arakawa K."/>
        </authorList>
    </citation>
    <scope>NUCLEOTIDE SEQUENCE [LARGE SCALE GENOMIC DNA]</scope>
    <source>
        <strain evidence="15">Z151</strain>
    </source>
</reference>
<evidence type="ECO:0000256" key="7">
    <source>
        <dbReference type="ARBA" id="ARBA00023163"/>
    </source>
</evidence>